<name>A0AAJ0ASM2_9PEZI</name>
<dbReference type="EMBL" id="JAHMHR010000008">
    <property type="protein sequence ID" value="KAK1689625.1"/>
    <property type="molecule type" value="Genomic_DNA"/>
</dbReference>
<dbReference type="Proteomes" id="UP001224890">
    <property type="component" value="Unassembled WGS sequence"/>
</dbReference>
<gene>
    <name evidence="1" type="ORF">BDP55DRAFT_412529</name>
</gene>
<protein>
    <submittedName>
        <fullName evidence="1">Uncharacterized protein</fullName>
    </submittedName>
</protein>
<reference evidence="1" key="1">
    <citation type="submission" date="2021-06" db="EMBL/GenBank/DDBJ databases">
        <title>Comparative genomics, transcriptomics and evolutionary studies reveal genomic signatures of adaptation to plant cell wall in hemibiotrophic fungi.</title>
        <authorList>
            <consortium name="DOE Joint Genome Institute"/>
            <person name="Baroncelli R."/>
            <person name="Diaz J.F."/>
            <person name="Benocci T."/>
            <person name="Peng M."/>
            <person name="Battaglia E."/>
            <person name="Haridas S."/>
            <person name="Andreopoulos W."/>
            <person name="Labutti K."/>
            <person name="Pangilinan J."/>
            <person name="Floch G.L."/>
            <person name="Makela M.R."/>
            <person name="Henrissat B."/>
            <person name="Grigoriev I.V."/>
            <person name="Crouch J.A."/>
            <person name="De Vries R.P."/>
            <person name="Sukno S.A."/>
            <person name="Thon M.R."/>
        </authorList>
    </citation>
    <scope>NUCLEOTIDE SEQUENCE</scope>
    <source>
        <strain evidence="1">CBS 193.32</strain>
    </source>
</reference>
<accession>A0AAJ0ASM2</accession>
<evidence type="ECO:0000313" key="2">
    <source>
        <dbReference type="Proteomes" id="UP001224890"/>
    </source>
</evidence>
<dbReference type="GeneID" id="85451907"/>
<keyword evidence="2" id="KW-1185">Reference proteome</keyword>
<dbReference type="RefSeq" id="XP_060433320.1">
    <property type="nucleotide sequence ID" value="XM_060567381.1"/>
</dbReference>
<sequence>MKNLSTRLRSCLSLSGLYRLVRTSALRSTPPLHCVLRLYPLPLSIGSSVPLFSIRCACAFAAFRRHYGALCMAFKISLFSLPAYSRWITR</sequence>
<dbReference type="AlphaFoldDB" id="A0AAJ0ASM2"/>
<organism evidence="1 2">
    <name type="scientific">Colletotrichum godetiae</name>
    <dbReference type="NCBI Taxonomy" id="1209918"/>
    <lineage>
        <taxon>Eukaryota</taxon>
        <taxon>Fungi</taxon>
        <taxon>Dikarya</taxon>
        <taxon>Ascomycota</taxon>
        <taxon>Pezizomycotina</taxon>
        <taxon>Sordariomycetes</taxon>
        <taxon>Hypocreomycetidae</taxon>
        <taxon>Glomerellales</taxon>
        <taxon>Glomerellaceae</taxon>
        <taxon>Colletotrichum</taxon>
        <taxon>Colletotrichum acutatum species complex</taxon>
    </lineage>
</organism>
<proteinExistence type="predicted"/>
<evidence type="ECO:0000313" key="1">
    <source>
        <dbReference type="EMBL" id="KAK1689625.1"/>
    </source>
</evidence>
<comment type="caution">
    <text evidence="1">The sequence shown here is derived from an EMBL/GenBank/DDBJ whole genome shotgun (WGS) entry which is preliminary data.</text>
</comment>